<reference evidence="1 2" key="1">
    <citation type="submission" date="2014-09" db="EMBL/GenBank/DDBJ databases">
        <title>Draft genome of Bradyrhizobium japonicum Is-34.</title>
        <authorList>
            <person name="Tsurumaru H."/>
            <person name="Yamakawa T."/>
            <person name="Hashimoto S."/>
            <person name="Okizaki K."/>
            <person name="Kanesaki Y."/>
            <person name="Yoshikawa H."/>
            <person name="Yajima S."/>
        </authorList>
    </citation>
    <scope>NUCLEOTIDE SEQUENCE [LARGE SCALE GENOMIC DNA]</scope>
    <source>
        <strain evidence="1 2">Is-34</strain>
    </source>
</reference>
<dbReference type="STRING" id="375.BKD09_RS17620"/>
<dbReference type="Proteomes" id="UP000030377">
    <property type="component" value="Unassembled WGS sequence"/>
</dbReference>
<dbReference type="RefSeq" id="WP_028156782.1">
    <property type="nucleotide sequence ID" value="NZ_JANUDC010000001.1"/>
</dbReference>
<evidence type="ECO:0000313" key="1">
    <source>
        <dbReference type="EMBL" id="KGT75479.1"/>
    </source>
</evidence>
<dbReference type="EMBL" id="JRPN01000025">
    <property type="protein sequence ID" value="KGT75479.1"/>
    <property type="molecule type" value="Genomic_DNA"/>
</dbReference>
<protein>
    <submittedName>
        <fullName evidence="1">Uncharacterized protein</fullName>
    </submittedName>
</protein>
<name>A0A0A3XQE1_BRAJP</name>
<dbReference type="AlphaFoldDB" id="A0A0A3XQE1"/>
<sequence length="239" mass="27327">MIPLLANAIEAHGGLDRWNAHERLTATIETGGDLWILKGVDQDLAPHTMRIELHRERASVEPFGKPGQRTEFSPERIAILAADGRIVAERSNPRAAFARHDMRTHWDPLHRAYFNGYALWTYMTAPFLLAADGFQLREIAPWREGAEVWRGLRATFPAVIASHSAEQDFYFGPDMLIRRHDYRVEIAGNFPAAQYVSDPVTVDGFKLPSRRRIYLRGDDLMPLRDELMVSIDLADFRFD</sequence>
<proteinExistence type="predicted"/>
<gene>
    <name evidence="1" type="ORF">MA20_34070</name>
</gene>
<organism evidence="1 2">
    <name type="scientific">Bradyrhizobium japonicum</name>
    <dbReference type="NCBI Taxonomy" id="375"/>
    <lineage>
        <taxon>Bacteria</taxon>
        <taxon>Pseudomonadati</taxon>
        <taxon>Pseudomonadota</taxon>
        <taxon>Alphaproteobacteria</taxon>
        <taxon>Hyphomicrobiales</taxon>
        <taxon>Nitrobacteraceae</taxon>
        <taxon>Bradyrhizobium</taxon>
    </lineage>
</organism>
<accession>A0A0A3XQE1</accession>
<evidence type="ECO:0000313" key="2">
    <source>
        <dbReference type="Proteomes" id="UP000030377"/>
    </source>
</evidence>
<comment type="caution">
    <text evidence="1">The sequence shown here is derived from an EMBL/GenBank/DDBJ whole genome shotgun (WGS) entry which is preliminary data.</text>
</comment>